<protein>
    <submittedName>
        <fullName evidence="2">Uncharacterized protein</fullName>
    </submittedName>
</protein>
<dbReference type="Pfam" id="PF12579">
    <property type="entry name" value="DUF3755"/>
    <property type="match status" value="1"/>
</dbReference>
<sequence length="250" mass="27564">MANPSDTHHQEEGNHASPSSLNGASNPTNSGPEISATNLKHNPGISTGWTLEDQAILEGGLILLCARIDKIDSYQTGLPAELSVIRSPKIAVQLQNKAACNVAMRCRWMAKKEYSKRRKEKLARKNKDKKARVTDPSVRASHFMARPNVHPYATSVISMENDDGMFGIGGVTGELLDQNAKALNHISANLSTMQLQENIGLLCQTRDNILKIMNEMKDMPELMKRLPPLPVKLNEELANAILPRPNLPMK</sequence>
<dbReference type="PANTHER" id="PTHR14000">
    <property type="entry name" value="FINGER CCCH DOMAIN PROTEIN, PUTATIVE (DUF3755)-RELATED"/>
    <property type="match status" value="1"/>
</dbReference>
<evidence type="ECO:0000256" key="1">
    <source>
        <dbReference type="SAM" id="MobiDB-lite"/>
    </source>
</evidence>
<dbReference type="AlphaFoldDB" id="B9SW75"/>
<dbReference type="EMBL" id="EQ974188">
    <property type="protein sequence ID" value="EEF32150.1"/>
    <property type="molecule type" value="Genomic_DNA"/>
</dbReference>
<organism evidence="2 3">
    <name type="scientific">Ricinus communis</name>
    <name type="common">Castor bean</name>
    <dbReference type="NCBI Taxonomy" id="3988"/>
    <lineage>
        <taxon>Eukaryota</taxon>
        <taxon>Viridiplantae</taxon>
        <taxon>Streptophyta</taxon>
        <taxon>Embryophyta</taxon>
        <taxon>Tracheophyta</taxon>
        <taxon>Spermatophyta</taxon>
        <taxon>Magnoliopsida</taxon>
        <taxon>eudicotyledons</taxon>
        <taxon>Gunneridae</taxon>
        <taxon>Pentapetalae</taxon>
        <taxon>rosids</taxon>
        <taxon>fabids</taxon>
        <taxon>Malpighiales</taxon>
        <taxon>Euphorbiaceae</taxon>
        <taxon>Acalyphoideae</taxon>
        <taxon>Acalypheae</taxon>
        <taxon>Ricinus</taxon>
    </lineage>
</organism>
<gene>
    <name evidence="2" type="ORF">RCOM_0328080</name>
</gene>
<dbReference type="InParanoid" id="B9SW75"/>
<name>B9SW75_RICCO</name>
<feature type="region of interest" description="Disordered" evidence="1">
    <location>
        <begin position="117"/>
        <end position="137"/>
    </location>
</feature>
<evidence type="ECO:0000313" key="2">
    <source>
        <dbReference type="EMBL" id="EEF32150.1"/>
    </source>
</evidence>
<dbReference type="Proteomes" id="UP000008311">
    <property type="component" value="Unassembled WGS sequence"/>
</dbReference>
<reference evidence="3" key="1">
    <citation type="journal article" date="2010" name="Nat. Biotechnol.">
        <title>Draft genome sequence of the oilseed species Ricinus communis.</title>
        <authorList>
            <person name="Chan A.P."/>
            <person name="Crabtree J."/>
            <person name="Zhao Q."/>
            <person name="Lorenzi H."/>
            <person name="Orvis J."/>
            <person name="Puiu D."/>
            <person name="Melake-Berhan A."/>
            <person name="Jones K.M."/>
            <person name="Redman J."/>
            <person name="Chen G."/>
            <person name="Cahoon E.B."/>
            <person name="Gedil M."/>
            <person name="Stanke M."/>
            <person name="Haas B.J."/>
            <person name="Wortman J.R."/>
            <person name="Fraser-Liggett C.M."/>
            <person name="Ravel J."/>
            <person name="Rabinowicz P.D."/>
        </authorList>
    </citation>
    <scope>NUCLEOTIDE SEQUENCE [LARGE SCALE GENOMIC DNA]</scope>
    <source>
        <strain evidence="3">cv. Hale</strain>
    </source>
</reference>
<proteinExistence type="predicted"/>
<feature type="compositionally biased region" description="Basic residues" evidence="1">
    <location>
        <begin position="117"/>
        <end position="130"/>
    </location>
</feature>
<dbReference type="PANTHER" id="PTHR14000:SF45">
    <property type="entry name" value="FINGER CCCH DOMAIN PROTEIN, PUTATIVE (DUF3755)-RELATED"/>
    <property type="match status" value="1"/>
</dbReference>
<dbReference type="InterPro" id="IPR022228">
    <property type="entry name" value="DUF3755"/>
</dbReference>
<feature type="compositionally biased region" description="Polar residues" evidence="1">
    <location>
        <begin position="16"/>
        <end position="39"/>
    </location>
</feature>
<keyword evidence="3" id="KW-1185">Reference proteome</keyword>
<evidence type="ECO:0000313" key="3">
    <source>
        <dbReference type="Proteomes" id="UP000008311"/>
    </source>
</evidence>
<feature type="compositionally biased region" description="Basic and acidic residues" evidence="1">
    <location>
        <begin position="1"/>
        <end position="14"/>
    </location>
</feature>
<accession>B9SW75</accession>
<feature type="region of interest" description="Disordered" evidence="1">
    <location>
        <begin position="1"/>
        <end position="39"/>
    </location>
</feature>
<dbReference type="eggNOG" id="ENOG502QSDG">
    <property type="taxonomic scope" value="Eukaryota"/>
</dbReference>